<dbReference type="Proteomes" id="UP001499841">
    <property type="component" value="Unassembled WGS sequence"/>
</dbReference>
<dbReference type="Pfam" id="PF13242">
    <property type="entry name" value="Hydrolase_like"/>
    <property type="match status" value="1"/>
</dbReference>
<dbReference type="InterPro" id="IPR023214">
    <property type="entry name" value="HAD_sf"/>
</dbReference>
<gene>
    <name evidence="1" type="ORF">GCM10022262_06620</name>
</gene>
<dbReference type="RefSeq" id="WP_345037675.1">
    <property type="nucleotide sequence ID" value="NZ_BAABBA010000003.1"/>
</dbReference>
<reference evidence="2" key="1">
    <citation type="journal article" date="2019" name="Int. J. Syst. Evol. Microbiol.">
        <title>The Global Catalogue of Microorganisms (GCM) 10K type strain sequencing project: providing services to taxonomists for standard genome sequencing and annotation.</title>
        <authorList>
            <consortium name="The Broad Institute Genomics Platform"/>
            <consortium name="The Broad Institute Genome Sequencing Center for Infectious Disease"/>
            <person name="Wu L."/>
            <person name="Ma J."/>
        </authorList>
    </citation>
    <scope>NUCLEOTIDE SEQUENCE [LARGE SCALE GENOMIC DNA]</scope>
    <source>
        <strain evidence="2">JCM 17459</strain>
    </source>
</reference>
<organism evidence="1 2">
    <name type="scientific">Georgenia daeguensis</name>
    <dbReference type="NCBI Taxonomy" id="908355"/>
    <lineage>
        <taxon>Bacteria</taxon>
        <taxon>Bacillati</taxon>
        <taxon>Actinomycetota</taxon>
        <taxon>Actinomycetes</taxon>
        <taxon>Micrococcales</taxon>
        <taxon>Bogoriellaceae</taxon>
        <taxon>Georgenia</taxon>
    </lineage>
</organism>
<dbReference type="SUPFAM" id="SSF56784">
    <property type="entry name" value="HAD-like"/>
    <property type="match status" value="1"/>
</dbReference>
<accession>A0ABP8ERH7</accession>
<comment type="caution">
    <text evidence="1">The sequence shown here is derived from an EMBL/GenBank/DDBJ whole genome shotgun (WGS) entry which is preliminary data.</text>
</comment>
<dbReference type="InterPro" id="IPR036412">
    <property type="entry name" value="HAD-like_sf"/>
</dbReference>
<evidence type="ECO:0000313" key="2">
    <source>
        <dbReference type="Proteomes" id="UP001499841"/>
    </source>
</evidence>
<sequence>MTAVSAGLLESVQPLASVYDVALMDLDGVCYRGAEPVDHADEGVASARALGQRMMFVTNNAAREPQTVADQLTSLGIPTLAHEIMTSSQAAAAILAAELPEGSLVLPVGGAGLRAALLERGFRLAGSAAEGPVAVVQGFSPDLGWRELTEAAFAISAGARFVATNLDATLPTERGMAVGNGSLVAAVTNATGVVPVSAGKPQPEIFRQATAKAGGTRPLAVGDRLNTDLAGARAAGIPGLHVLTGVSDARDVILAVPEERPSYLAVDLRGLSEPHPAPSPAAEGWWRCGAAAARVVGPQPSFELRVGNRTVDLDVDDAPVAVSLDGWRCLTAAAWSAVDSGTVLTDEQVPVLEVVAPR</sequence>
<evidence type="ECO:0000313" key="1">
    <source>
        <dbReference type="EMBL" id="GAA4286303.1"/>
    </source>
</evidence>
<proteinExistence type="predicted"/>
<protein>
    <submittedName>
        <fullName evidence="1">HAD hydrolase-like protein</fullName>
    </submittedName>
</protein>
<dbReference type="Gene3D" id="3.40.50.1000">
    <property type="entry name" value="HAD superfamily/HAD-like"/>
    <property type="match status" value="2"/>
</dbReference>
<dbReference type="Pfam" id="PF13344">
    <property type="entry name" value="Hydrolase_6"/>
    <property type="match status" value="1"/>
</dbReference>
<dbReference type="InterPro" id="IPR006357">
    <property type="entry name" value="HAD-SF_hydro_IIA"/>
</dbReference>
<name>A0ABP8ERH7_9MICO</name>
<dbReference type="PANTHER" id="PTHR19288">
    <property type="entry name" value="4-NITROPHENYLPHOSPHATASE-RELATED"/>
    <property type="match status" value="1"/>
</dbReference>
<keyword evidence="2" id="KW-1185">Reference proteome</keyword>
<dbReference type="PANTHER" id="PTHR19288:SF95">
    <property type="entry name" value="D-GLYCEROL 3-PHOSPHATE PHOSPHATASE"/>
    <property type="match status" value="1"/>
</dbReference>
<dbReference type="EMBL" id="BAABBA010000003">
    <property type="protein sequence ID" value="GAA4286303.1"/>
    <property type="molecule type" value="Genomic_DNA"/>
</dbReference>